<feature type="compositionally biased region" description="Polar residues" evidence="2">
    <location>
        <begin position="1"/>
        <end position="10"/>
    </location>
</feature>
<keyword evidence="4" id="KW-1185">Reference proteome</keyword>
<proteinExistence type="predicted"/>
<dbReference type="AlphaFoldDB" id="A0A5J5IZ78"/>
<dbReference type="Proteomes" id="UP000325827">
    <property type="component" value="Unassembled WGS sequence"/>
</dbReference>
<protein>
    <recommendedName>
        <fullName evidence="5">Transposase</fullName>
    </recommendedName>
</protein>
<sequence length="170" mass="18105">MTSTAPTPSRGNPAALARARAEASARKRRDVVATLHAAADRGQALTVSTLAASAGVSRQVLYSQPDIMGGLRRHQERYPAAGDRPLHAARAADLVNAQDTIKRLKGEARELNRRLEAGLAAQLELRMRRGCVSSMSIAAMRSNDSSPRTPTCSASSRNCANKSVVSRTIS</sequence>
<reference evidence="4" key="1">
    <citation type="submission" date="2019-09" db="EMBL/GenBank/DDBJ databases">
        <title>Mumia zhuanghuii sp. nov. isolated from the intestinal contents of plateau pika (Ochotona curzoniae) in the Qinghai-Tibet plateau of China.</title>
        <authorList>
            <person name="Tian Z."/>
        </authorList>
    </citation>
    <scope>NUCLEOTIDE SEQUENCE [LARGE SCALE GENOMIC DNA]</scope>
    <source>
        <strain evidence="4">JCM 30598</strain>
    </source>
</reference>
<accession>A0A5J5IZ78</accession>
<feature type="region of interest" description="Disordered" evidence="2">
    <location>
        <begin position="1"/>
        <end position="23"/>
    </location>
</feature>
<feature type="coiled-coil region" evidence="1">
    <location>
        <begin position="94"/>
        <end position="121"/>
    </location>
</feature>
<organism evidence="3 4">
    <name type="scientific">Microbacterium rhizomatis</name>
    <dbReference type="NCBI Taxonomy" id="1631477"/>
    <lineage>
        <taxon>Bacteria</taxon>
        <taxon>Bacillati</taxon>
        <taxon>Actinomycetota</taxon>
        <taxon>Actinomycetes</taxon>
        <taxon>Micrococcales</taxon>
        <taxon>Microbacteriaceae</taxon>
        <taxon>Microbacterium</taxon>
    </lineage>
</organism>
<dbReference type="RefSeq" id="WP_150450632.1">
    <property type="nucleotide sequence ID" value="NZ_VYSA01000007.1"/>
</dbReference>
<name>A0A5J5IZ78_9MICO</name>
<gene>
    <name evidence="3" type="ORF">F6B43_19065</name>
</gene>
<dbReference type="EMBL" id="VYSA01000007">
    <property type="protein sequence ID" value="KAA9104777.1"/>
    <property type="molecule type" value="Genomic_DNA"/>
</dbReference>
<comment type="caution">
    <text evidence="3">The sequence shown here is derived from an EMBL/GenBank/DDBJ whole genome shotgun (WGS) entry which is preliminary data.</text>
</comment>
<evidence type="ECO:0000313" key="4">
    <source>
        <dbReference type="Proteomes" id="UP000325827"/>
    </source>
</evidence>
<evidence type="ECO:0000256" key="1">
    <source>
        <dbReference type="SAM" id="Coils"/>
    </source>
</evidence>
<evidence type="ECO:0000256" key="2">
    <source>
        <dbReference type="SAM" id="MobiDB-lite"/>
    </source>
</evidence>
<evidence type="ECO:0008006" key="5">
    <source>
        <dbReference type="Google" id="ProtNLM"/>
    </source>
</evidence>
<evidence type="ECO:0000313" key="3">
    <source>
        <dbReference type="EMBL" id="KAA9104777.1"/>
    </source>
</evidence>
<dbReference type="OrthoDB" id="5123087at2"/>
<keyword evidence="1" id="KW-0175">Coiled coil</keyword>